<dbReference type="Proteomes" id="UP000322524">
    <property type="component" value="Unassembled WGS sequence"/>
</dbReference>
<protein>
    <submittedName>
        <fullName evidence="3">DUF58 domain-containing protein</fullName>
    </submittedName>
</protein>
<keyword evidence="1" id="KW-0812">Transmembrane</keyword>
<dbReference type="STRING" id="79883.GCA_001636495_00224"/>
<comment type="caution">
    <text evidence="3">The sequence shown here is derived from an EMBL/GenBank/DDBJ whole genome shotgun (WGS) entry which is preliminary data.</text>
</comment>
<reference evidence="3 4" key="1">
    <citation type="submission" date="2019-08" db="EMBL/GenBank/DDBJ databases">
        <title>Bacillus genomes from the desert of Cuatro Cienegas, Coahuila.</title>
        <authorList>
            <person name="Olmedo-Alvarez G."/>
        </authorList>
    </citation>
    <scope>NUCLEOTIDE SEQUENCE [LARGE SCALE GENOMIC DNA]</scope>
    <source>
        <strain evidence="3 4">CH28_1T</strain>
    </source>
</reference>
<dbReference type="RefSeq" id="WP_148990033.1">
    <property type="nucleotide sequence ID" value="NZ_VTEV01000012.1"/>
</dbReference>
<keyword evidence="1" id="KW-1133">Transmembrane helix</keyword>
<gene>
    <name evidence="3" type="ORF">FZC76_20585</name>
</gene>
<dbReference type="AlphaFoldDB" id="A0A5D4SGX4"/>
<organism evidence="3 4">
    <name type="scientific">Sutcliffiella horikoshii</name>
    <dbReference type="NCBI Taxonomy" id="79883"/>
    <lineage>
        <taxon>Bacteria</taxon>
        <taxon>Bacillati</taxon>
        <taxon>Bacillota</taxon>
        <taxon>Bacilli</taxon>
        <taxon>Bacillales</taxon>
        <taxon>Bacillaceae</taxon>
        <taxon>Sutcliffiella</taxon>
    </lineage>
</organism>
<evidence type="ECO:0000259" key="2">
    <source>
        <dbReference type="Pfam" id="PF01882"/>
    </source>
</evidence>
<name>A0A5D4SGX4_9BACI</name>
<feature type="domain" description="DUF58" evidence="2">
    <location>
        <begin position="207"/>
        <end position="369"/>
    </location>
</feature>
<dbReference type="OrthoDB" id="140416at2"/>
<dbReference type="InterPro" id="IPR002881">
    <property type="entry name" value="DUF58"/>
</dbReference>
<dbReference type="Pfam" id="PF01882">
    <property type="entry name" value="DUF58"/>
    <property type="match status" value="1"/>
</dbReference>
<evidence type="ECO:0000313" key="4">
    <source>
        <dbReference type="Proteomes" id="UP000322524"/>
    </source>
</evidence>
<accession>A0A5D4SGX4</accession>
<evidence type="ECO:0000313" key="3">
    <source>
        <dbReference type="EMBL" id="TYS62503.1"/>
    </source>
</evidence>
<sequence>MKAFFQKAKKIWKLVSFLLLVVTTFVYAMFQGGFVSWFLFVSFLPFALYAFFILVYPLKDFEVSRTINQEKYRAGDRLIGTITLRRTVPVPLAYLLVEEILPNDLLFCQQTKQAKRILFPWFKSTITIQYALDRVPRGEHTLTGIRLVTGDFLGLIEKERTIELEQHFLVYPSYADMTYRQHENKFDQGSTSSKMKMVRDTSMTVGVREYQPGDRFSWIDWKATARRNDIMTKEFEQQQSHDVMLFIDRSQSASFESAVSYSAAMTKAILKYGSQVGLVSVGEDRSVYSLRSGEEQFAGIYYHLAKIQPNSKRDFSKVIEMEIGKFQPTVTFIFITGKLNRSMVESLEKLSTRHLHLEVHLTKDEGVRLTKEELSYMDLLKRRNILIKTVYPTMPKSPIISEVS</sequence>
<dbReference type="PANTHER" id="PTHR34351">
    <property type="entry name" value="SLR1927 PROTEIN-RELATED"/>
    <property type="match status" value="1"/>
</dbReference>
<keyword evidence="1" id="KW-0472">Membrane</keyword>
<dbReference type="EMBL" id="VTEV01000012">
    <property type="protein sequence ID" value="TYS62503.1"/>
    <property type="molecule type" value="Genomic_DNA"/>
</dbReference>
<feature type="transmembrane region" description="Helical" evidence="1">
    <location>
        <begin position="12"/>
        <end position="30"/>
    </location>
</feature>
<evidence type="ECO:0000256" key="1">
    <source>
        <dbReference type="SAM" id="Phobius"/>
    </source>
</evidence>
<proteinExistence type="predicted"/>
<dbReference type="PANTHER" id="PTHR34351:SF2">
    <property type="entry name" value="DUF58 DOMAIN-CONTAINING PROTEIN"/>
    <property type="match status" value="1"/>
</dbReference>
<feature type="transmembrane region" description="Helical" evidence="1">
    <location>
        <begin position="36"/>
        <end position="56"/>
    </location>
</feature>